<dbReference type="EMBL" id="DVMT01000020">
    <property type="protein sequence ID" value="HIU40058.1"/>
    <property type="molecule type" value="Genomic_DNA"/>
</dbReference>
<organism evidence="8 9">
    <name type="scientific">Candidatus Aphodocola excrementigallinarum</name>
    <dbReference type="NCBI Taxonomy" id="2840670"/>
    <lineage>
        <taxon>Bacteria</taxon>
        <taxon>Bacillati</taxon>
        <taxon>Bacillota</taxon>
        <taxon>Bacilli</taxon>
        <taxon>Candidatus Aphodocola</taxon>
    </lineage>
</organism>
<dbReference type="GO" id="GO:0003723">
    <property type="term" value="F:RNA binding"/>
    <property type="evidence" value="ECO:0007669"/>
    <property type="project" value="InterPro"/>
</dbReference>
<dbReference type="PANTHER" id="PTHR13767">
    <property type="entry name" value="TRNA-PSEUDOURIDINE SYNTHASE"/>
    <property type="match status" value="1"/>
</dbReference>
<dbReference type="GO" id="GO:0031119">
    <property type="term" value="P:tRNA pseudouridine synthesis"/>
    <property type="evidence" value="ECO:0007669"/>
    <property type="project" value="UniProtKB-UniRule"/>
</dbReference>
<proteinExistence type="inferred from homology"/>
<dbReference type="Gene3D" id="3.30.2350.10">
    <property type="entry name" value="Pseudouridine synthase"/>
    <property type="match status" value="1"/>
</dbReference>
<dbReference type="Pfam" id="PF01509">
    <property type="entry name" value="TruB_N"/>
    <property type="match status" value="1"/>
</dbReference>
<comment type="function">
    <text evidence="5">Responsible for synthesis of pseudouridine from uracil-55 in the psi GC loop of transfer RNAs.</text>
</comment>
<dbReference type="NCBIfam" id="TIGR00431">
    <property type="entry name" value="TruB"/>
    <property type="match status" value="1"/>
</dbReference>
<dbReference type="EC" id="5.4.99.25" evidence="5"/>
<sequence>MDGILVINKPSGLTSRDVVNKISKLLNTKKVGHTGTLDPLATGVLVLCIGKATKLVDVITGTDKEYIASVKLGLLTDTLDVEGKVLEKRNCYVNKEELASVLKSFIGKYNQEVPIYSAVKINGKKLYEYARRNEKVNLPKREVEIKKIELLEFSNDSYSFKVTVSKGTYIRSLIKDINDKLGVIGVMDSLKRTRQGKFKIDNAYTLEDVLNNKHKLISIKDVLKDKNCVTIDDNLFDVIKHGGIINNIYKEDYVTFIHNDNVVSIYKTYDKDNTKMKPYKMFI</sequence>
<evidence type="ECO:0000256" key="5">
    <source>
        <dbReference type="HAMAP-Rule" id="MF_01080"/>
    </source>
</evidence>
<dbReference type="AlphaFoldDB" id="A0A9D1IMH5"/>
<comment type="catalytic activity">
    <reaction evidence="1 5">
        <text>uridine(55) in tRNA = pseudouridine(55) in tRNA</text>
        <dbReference type="Rhea" id="RHEA:42532"/>
        <dbReference type="Rhea" id="RHEA-COMP:10101"/>
        <dbReference type="Rhea" id="RHEA-COMP:10102"/>
        <dbReference type="ChEBI" id="CHEBI:65314"/>
        <dbReference type="ChEBI" id="CHEBI:65315"/>
        <dbReference type="EC" id="5.4.99.25"/>
    </reaction>
</comment>
<protein>
    <recommendedName>
        <fullName evidence="5">tRNA pseudouridine synthase B</fullName>
        <ecNumber evidence="5">5.4.99.25</ecNumber>
    </recommendedName>
    <alternativeName>
        <fullName evidence="5">tRNA pseudouridine(55) synthase</fullName>
        <shortName evidence="5">Psi55 synthase</shortName>
    </alternativeName>
    <alternativeName>
        <fullName evidence="5">tRNA pseudouridylate synthase</fullName>
    </alternativeName>
    <alternativeName>
        <fullName evidence="5">tRNA-uridine isomerase</fullName>
    </alternativeName>
</protein>
<evidence type="ECO:0000256" key="3">
    <source>
        <dbReference type="ARBA" id="ARBA00022694"/>
    </source>
</evidence>
<dbReference type="InterPro" id="IPR020103">
    <property type="entry name" value="PsdUridine_synth_cat_dom_sf"/>
</dbReference>
<accession>A0A9D1IMH5</accession>
<dbReference type="GO" id="GO:0160148">
    <property type="term" value="F:tRNA pseudouridine(55) synthase activity"/>
    <property type="evidence" value="ECO:0007669"/>
    <property type="project" value="UniProtKB-EC"/>
</dbReference>
<keyword evidence="3 5" id="KW-0819">tRNA processing</keyword>
<evidence type="ECO:0000256" key="2">
    <source>
        <dbReference type="ARBA" id="ARBA00005642"/>
    </source>
</evidence>
<name>A0A9D1IMH5_9FIRM</name>
<dbReference type="SUPFAM" id="SSF55120">
    <property type="entry name" value="Pseudouridine synthase"/>
    <property type="match status" value="1"/>
</dbReference>
<dbReference type="PANTHER" id="PTHR13767:SF2">
    <property type="entry name" value="PSEUDOURIDYLATE SYNTHASE TRUB1"/>
    <property type="match status" value="1"/>
</dbReference>
<comment type="similarity">
    <text evidence="2 5">Belongs to the pseudouridine synthase TruB family. Type 1 subfamily.</text>
</comment>
<dbReference type="CDD" id="cd02573">
    <property type="entry name" value="PseudoU_synth_EcTruB"/>
    <property type="match status" value="1"/>
</dbReference>
<evidence type="ECO:0000313" key="9">
    <source>
        <dbReference type="Proteomes" id="UP000824074"/>
    </source>
</evidence>
<comment type="caution">
    <text evidence="8">The sequence shown here is derived from an EMBL/GenBank/DDBJ whole genome shotgun (WGS) entry which is preliminary data.</text>
</comment>
<dbReference type="GO" id="GO:1990481">
    <property type="term" value="P:mRNA pseudouridine synthesis"/>
    <property type="evidence" value="ECO:0007669"/>
    <property type="project" value="TreeGrafter"/>
</dbReference>
<feature type="active site" description="Nucleophile" evidence="5">
    <location>
        <position position="38"/>
    </location>
</feature>
<evidence type="ECO:0000256" key="1">
    <source>
        <dbReference type="ARBA" id="ARBA00000385"/>
    </source>
</evidence>
<reference evidence="8" key="2">
    <citation type="journal article" date="2021" name="PeerJ">
        <title>Extensive microbial diversity within the chicken gut microbiome revealed by metagenomics and culture.</title>
        <authorList>
            <person name="Gilroy R."/>
            <person name="Ravi A."/>
            <person name="Getino M."/>
            <person name="Pursley I."/>
            <person name="Horton D.L."/>
            <person name="Alikhan N.F."/>
            <person name="Baker D."/>
            <person name="Gharbi K."/>
            <person name="Hall N."/>
            <person name="Watson M."/>
            <person name="Adriaenssens E.M."/>
            <person name="Foster-Nyarko E."/>
            <person name="Jarju S."/>
            <person name="Secka A."/>
            <person name="Antonio M."/>
            <person name="Oren A."/>
            <person name="Chaudhuri R.R."/>
            <person name="La Ragione R."/>
            <person name="Hildebrand F."/>
            <person name="Pallen M.J."/>
        </authorList>
    </citation>
    <scope>NUCLEOTIDE SEQUENCE</scope>
    <source>
        <strain evidence="8">CHK193-30670</strain>
    </source>
</reference>
<dbReference type="InterPro" id="IPR032819">
    <property type="entry name" value="TruB_C"/>
</dbReference>
<dbReference type="InterPro" id="IPR014780">
    <property type="entry name" value="tRNA_psdUridine_synth_TruB"/>
</dbReference>
<evidence type="ECO:0000259" key="7">
    <source>
        <dbReference type="Pfam" id="PF16198"/>
    </source>
</evidence>
<feature type="domain" description="Pseudouridine synthase II N-terminal" evidence="6">
    <location>
        <begin position="24"/>
        <end position="170"/>
    </location>
</feature>
<gene>
    <name evidence="5 8" type="primary">truB</name>
    <name evidence="8" type="ORF">IAB68_01985</name>
</gene>
<evidence type="ECO:0000313" key="8">
    <source>
        <dbReference type="EMBL" id="HIU40058.1"/>
    </source>
</evidence>
<feature type="domain" description="tRNA pseudouridylate synthase B C-terminal" evidence="7">
    <location>
        <begin position="171"/>
        <end position="212"/>
    </location>
</feature>
<reference evidence="8" key="1">
    <citation type="submission" date="2020-10" db="EMBL/GenBank/DDBJ databases">
        <authorList>
            <person name="Gilroy R."/>
        </authorList>
    </citation>
    <scope>NUCLEOTIDE SEQUENCE</scope>
    <source>
        <strain evidence="8">CHK193-30670</strain>
    </source>
</reference>
<dbReference type="HAMAP" id="MF_01080">
    <property type="entry name" value="TruB_bact"/>
    <property type="match status" value="1"/>
</dbReference>
<dbReference type="Pfam" id="PF16198">
    <property type="entry name" value="TruB_C_2"/>
    <property type="match status" value="1"/>
</dbReference>
<keyword evidence="4 5" id="KW-0413">Isomerase</keyword>
<dbReference type="Proteomes" id="UP000824074">
    <property type="component" value="Unassembled WGS sequence"/>
</dbReference>
<evidence type="ECO:0000259" key="6">
    <source>
        <dbReference type="Pfam" id="PF01509"/>
    </source>
</evidence>
<dbReference type="InterPro" id="IPR002501">
    <property type="entry name" value="PsdUridine_synth_N"/>
</dbReference>
<evidence type="ECO:0000256" key="4">
    <source>
        <dbReference type="ARBA" id="ARBA00023235"/>
    </source>
</evidence>